<keyword evidence="2" id="KW-0436">Ligase</keyword>
<protein>
    <recommendedName>
        <fullName evidence="3">AMP-binding enzyme C-terminal domain-containing protein</fullName>
    </recommendedName>
</protein>
<dbReference type="InterPro" id="IPR025110">
    <property type="entry name" value="AMP-bd_C"/>
</dbReference>
<evidence type="ECO:0000256" key="1">
    <source>
        <dbReference type="ARBA" id="ARBA00006432"/>
    </source>
</evidence>
<comment type="caution">
    <text evidence="4">The sequence shown here is derived from an EMBL/GenBank/DDBJ whole genome shotgun (WGS) entry which is preliminary data.</text>
</comment>
<feature type="domain" description="AMP-binding enzyme C-terminal" evidence="3">
    <location>
        <begin position="13"/>
        <end position="88"/>
    </location>
</feature>
<evidence type="ECO:0000313" key="5">
    <source>
        <dbReference type="Proteomes" id="UP000294947"/>
    </source>
</evidence>
<evidence type="ECO:0000313" key="4">
    <source>
        <dbReference type="EMBL" id="TDD52834.1"/>
    </source>
</evidence>
<dbReference type="GO" id="GO:0031956">
    <property type="term" value="F:medium-chain fatty acid-CoA ligase activity"/>
    <property type="evidence" value="ECO:0007669"/>
    <property type="project" value="TreeGrafter"/>
</dbReference>
<proteinExistence type="inferred from homology"/>
<dbReference type="GO" id="GO:0006631">
    <property type="term" value="P:fatty acid metabolic process"/>
    <property type="evidence" value="ECO:0007669"/>
    <property type="project" value="TreeGrafter"/>
</dbReference>
<dbReference type="OrthoDB" id="9803968at2"/>
<dbReference type="AlphaFoldDB" id="A0A4R4Z6V4"/>
<reference evidence="4 5" key="1">
    <citation type="submission" date="2019-03" db="EMBL/GenBank/DDBJ databases">
        <title>Draft genome sequences of novel Actinobacteria.</title>
        <authorList>
            <person name="Sahin N."/>
            <person name="Ay H."/>
            <person name="Saygin H."/>
        </authorList>
    </citation>
    <scope>NUCLEOTIDE SEQUENCE [LARGE SCALE GENOMIC DNA]</scope>
    <source>
        <strain evidence="4 5">7K502</strain>
    </source>
</reference>
<dbReference type="Pfam" id="PF13193">
    <property type="entry name" value="AMP-binding_C"/>
    <property type="match status" value="1"/>
</dbReference>
<dbReference type="SUPFAM" id="SSF56801">
    <property type="entry name" value="Acetyl-CoA synthetase-like"/>
    <property type="match status" value="1"/>
</dbReference>
<dbReference type="Gene3D" id="3.30.300.30">
    <property type="match status" value="1"/>
</dbReference>
<accession>A0A4R4Z6V4</accession>
<dbReference type="PANTHER" id="PTHR43201">
    <property type="entry name" value="ACYL-COA SYNTHETASE"/>
    <property type="match status" value="1"/>
</dbReference>
<name>A0A4R4Z6V4_9PSEU</name>
<organism evidence="4 5">
    <name type="scientific">Saccharopolyspora elongata</name>
    <dbReference type="NCBI Taxonomy" id="2530387"/>
    <lineage>
        <taxon>Bacteria</taxon>
        <taxon>Bacillati</taxon>
        <taxon>Actinomycetota</taxon>
        <taxon>Actinomycetes</taxon>
        <taxon>Pseudonocardiales</taxon>
        <taxon>Pseudonocardiaceae</taxon>
        <taxon>Saccharopolyspora</taxon>
    </lineage>
</organism>
<sequence length="102" mass="11009">MIVSGGFNVFPREVEDALTGHDAVSVAAVYGVADDKWGEAVTATVVLRPGHEVTPDELIRHVKSVKGSVQAPKQIRVVDELPRTPVGKIDKKALRAQWGPRS</sequence>
<evidence type="ECO:0000259" key="3">
    <source>
        <dbReference type="Pfam" id="PF13193"/>
    </source>
</evidence>
<comment type="similarity">
    <text evidence="1">Belongs to the ATP-dependent AMP-binding enzyme family.</text>
</comment>
<keyword evidence="5" id="KW-1185">Reference proteome</keyword>
<gene>
    <name evidence="4" type="ORF">E1288_11480</name>
</gene>
<dbReference type="PANTHER" id="PTHR43201:SF5">
    <property type="entry name" value="MEDIUM-CHAIN ACYL-COA LIGASE ACSF2, MITOCHONDRIAL"/>
    <property type="match status" value="1"/>
</dbReference>
<dbReference type="EMBL" id="SMKW01000011">
    <property type="protein sequence ID" value="TDD52834.1"/>
    <property type="molecule type" value="Genomic_DNA"/>
</dbReference>
<dbReference type="Proteomes" id="UP000294947">
    <property type="component" value="Unassembled WGS sequence"/>
</dbReference>
<dbReference type="InterPro" id="IPR045851">
    <property type="entry name" value="AMP-bd_C_sf"/>
</dbReference>
<evidence type="ECO:0000256" key="2">
    <source>
        <dbReference type="ARBA" id="ARBA00022598"/>
    </source>
</evidence>